<accession>A0A4R1BQA4</accession>
<dbReference type="Proteomes" id="UP000295443">
    <property type="component" value="Unassembled WGS sequence"/>
</dbReference>
<dbReference type="AlphaFoldDB" id="A0A4R1BQA4"/>
<evidence type="ECO:0000313" key="1">
    <source>
        <dbReference type="EMBL" id="TCJ19761.1"/>
    </source>
</evidence>
<sequence length="134" mass="14985">MKSLDRQLEGDFRSRAAAWVVAAFPQECADMQRAGGQQIGPRELVDRMVERARTYRVEEDDDVLAYMVLILSAPRLAKEAPALLEQLKAVLELDDMSGAGRIAMLLDDLREQGGRDPQAARLCAEVDAMRARRQ</sequence>
<name>A0A4R1BQA4_9PROT</name>
<dbReference type="EMBL" id="SJZB01000005">
    <property type="protein sequence ID" value="TCJ19761.1"/>
    <property type="molecule type" value="Genomic_DNA"/>
</dbReference>
<comment type="caution">
    <text evidence="1">The sequence shown here is derived from an EMBL/GenBank/DDBJ whole genome shotgun (WGS) entry which is preliminary data.</text>
</comment>
<gene>
    <name evidence="1" type="ORF">EZJ19_01115</name>
</gene>
<keyword evidence="2" id="KW-1185">Reference proteome</keyword>
<proteinExistence type="predicted"/>
<evidence type="ECO:0000313" key="2">
    <source>
        <dbReference type="Proteomes" id="UP000295443"/>
    </source>
</evidence>
<dbReference type="RefSeq" id="WP_131444465.1">
    <property type="nucleotide sequence ID" value="NZ_SJZB01000005.1"/>
</dbReference>
<protein>
    <submittedName>
        <fullName evidence="1">Uncharacterized protein</fullName>
    </submittedName>
</protein>
<reference evidence="1 2" key="1">
    <citation type="submission" date="2019-03" db="EMBL/GenBank/DDBJ databases">
        <title>Genome sequence of Thiobacillaceae bacterium LSR1, a sulfur-oxidizing bacterium isolated from freshwater sediment.</title>
        <authorList>
            <person name="Li S."/>
        </authorList>
    </citation>
    <scope>NUCLEOTIDE SEQUENCE [LARGE SCALE GENOMIC DNA]</scope>
    <source>
        <strain evidence="1 2">LSR1</strain>
    </source>
</reference>
<organism evidence="1 2">
    <name type="scientific">Parasulfuritortus cantonensis</name>
    <dbReference type="NCBI Taxonomy" id="2528202"/>
    <lineage>
        <taxon>Bacteria</taxon>
        <taxon>Pseudomonadati</taxon>
        <taxon>Pseudomonadota</taxon>
        <taxon>Betaproteobacteria</taxon>
        <taxon>Nitrosomonadales</taxon>
        <taxon>Thiobacillaceae</taxon>
        <taxon>Parasulfuritortus</taxon>
    </lineage>
</organism>